<gene>
    <name evidence="1" type="ORF">U0042_02640</name>
</gene>
<accession>A0ABZ0WMN6</accession>
<dbReference type="InterPro" id="IPR017853">
    <property type="entry name" value="GH"/>
</dbReference>
<dbReference type="RefSeq" id="WP_232833265.1">
    <property type="nucleotide sequence ID" value="NZ_CP139965.1"/>
</dbReference>
<dbReference type="PANTHER" id="PTHR12631:SF10">
    <property type="entry name" value="BETA-XYLOSIDASE-LIKE PROTEIN-RELATED"/>
    <property type="match status" value="1"/>
</dbReference>
<reference evidence="1 2" key="1">
    <citation type="submission" date="2023-12" db="EMBL/GenBank/DDBJ databases">
        <title>Genome sequencing and assembly of bacterial species from a model synthetic community.</title>
        <authorList>
            <person name="Hogle S.L."/>
        </authorList>
    </citation>
    <scope>NUCLEOTIDE SEQUENCE [LARGE SCALE GENOMIC DNA]</scope>
    <source>
        <strain evidence="1 2">HAMBI 2494</strain>
    </source>
</reference>
<dbReference type="PANTHER" id="PTHR12631">
    <property type="entry name" value="ALPHA-L-IDURONIDASE"/>
    <property type="match status" value="1"/>
</dbReference>
<dbReference type="EMBL" id="CP139965">
    <property type="protein sequence ID" value="WQD78623.1"/>
    <property type="molecule type" value="Genomic_DNA"/>
</dbReference>
<dbReference type="InterPro" id="IPR051923">
    <property type="entry name" value="Glycosyl_Hydrolase_39"/>
</dbReference>
<dbReference type="SUPFAM" id="SSF51445">
    <property type="entry name" value="(Trans)glycosidases"/>
    <property type="match status" value="1"/>
</dbReference>
<sequence length="538" mass="58253">MLALALAGMPGMSAAELRAANRPDALISAPGKTVALQFQTGAVESPGSTLRLTLFPYDDEGRLSTKPAASFRTTVGAAAQGKTVQVNITPPGPGLYRVDAELVAQDGEASGRTSVTVAVVTPRDGVGPPDFGVVTHFVQGQGSPQVVLPLVKQAGFSWIRDELYWQEIEKKPGRFVFPARYDDYVAQASQFGLSVLGVLDYGNAGAYPDLFKGSTFPMTAQARALFVRYVDAVVRHYGKTITHWEIWNEPDFNRIGYDHYLALLKDAYSAIKQISPNASVISCGGGGSGGGPGADCMVALMKRGGLNDQDGFSVHPYMTPNTPEKGYAAQGAPIPSVSIPSTWPYLKRFAADNMKADGRPLQIWITELGWPVNPKVPGQDETSQAANIARSYLLSRRYDAVRVLFWYDFIDDGTDPNNFEHNFGLLHHDLSPKPAFVATSVLATTLGNRRWQSALVDTDDAKAYRYGTQGGDSIIAGWTVGTDERTVSLKLPPGSYVERDWQGAQRTVTVSDEAFTWRVGPLPRYLISAPAVKTPSQQ</sequence>
<name>A0ABZ0WMN6_9BURK</name>
<protein>
    <submittedName>
        <fullName evidence="1">Cellulase family glycosylhydrolase</fullName>
    </submittedName>
</protein>
<dbReference type="Gene3D" id="3.20.20.80">
    <property type="entry name" value="Glycosidases"/>
    <property type="match status" value="1"/>
</dbReference>
<organism evidence="1 2">
    <name type="scientific">Paraburkholderia kururiensis</name>
    <dbReference type="NCBI Taxonomy" id="984307"/>
    <lineage>
        <taxon>Bacteria</taxon>
        <taxon>Pseudomonadati</taxon>
        <taxon>Pseudomonadota</taxon>
        <taxon>Betaproteobacteria</taxon>
        <taxon>Burkholderiales</taxon>
        <taxon>Burkholderiaceae</taxon>
        <taxon>Paraburkholderia</taxon>
    </lineage>
</organism>
<keyword evidence="2" id="KW-1185">Reference proteome</keyword>
<dbReference type="Proteomes" id="UP001325479">
    <property type="component" value="Chromosome"/>
</dbReference>
<proteinExistence type="predicted"/>
<evidence type="ECO:0000313" key="1">
    <source>
        <dbReference type="EMBL" id="WQD78623.1"/>
    </source>
</evidence>
<evidence type="ECO:0000313" key="2">
    <source>
        <dbReference type="Proteomes" id="UP001325479"/>
    </source>
</evidence>